<reference evidence="1 2" key="1">
    <citation type="journal article" date="2012" name="J. Bacteriol.">
        <title>Genome Sequence of the Bacteriocin-Producing Strain Lactococcus garvieae DCC43.</title>
        <authorList>
            <person name="Gabrielsen C."/>
            <person name="Brede D.A."/>
            <person name="Hernandez P.E."/>
            <person name="Nes I.F."/>
            <person name="Diep D.B."/>
        </authorList>
    </citation>
    <scope>NUCLEOTIDE SEQUENCE [LARGE SCALE GENOMIC DNA]</scope>
    <source>
        <strain evidence="1 2">DCC43</strain>
    </source>
</reference>
<dbReference type="eggNOG" id="ENOG502ZBRM">
    <property type="taxonomic scope" value="Bacteria"/>
</dbReference>
<name>K2PWG6_9LACT</name>
<proteinExistence type="predicted"/>
<gene>
    <name evidence="1" type="ORF">C426_0829</name>
</gene>
<dbReference type="EMBL" id="AMQS01000009">
    <property type="protein sequence ID" value="EKF51781.1"/>
    <property type="molecule type" value="Genomic_DNA"/>
</dbReference>
<dbReference type="PATRIC" id="fig|1231377.3.peg.832"/>
<comment type="caution">
    <text evidence="1">The sequence shown here is derived from an EMBL/GenBank/DDBJ whole genome shotgun (WGS) entry which is preliminary data.</text>
</comment>
<dbReference type="GO" id="GO:0015031">
    <property type="term" value="P:protein transport"/>
    <property type="evidence" value="ECO:0007669"/>
    <property type="project" value="InterPro"/>
</dbReference>
<dbReference type="Proteomes" id="UP000006787">
    <property type="component" value="Unassembled WGS sequence"/>
</dbReference>
<protein>
    <submittedName>
        <fullName evidence="1">Accessory secretory protein Asp1</fullName>
    </submittedName>
</protein>
<evidence type="ECO:0000313" key="1">
    <source>
        <dbReference type="EMBL" id="EKF51781.1"/>
    </source>
</evidence>
<organism evidence="1 2">
    <name type="scientific">Lactococcus garvieae DCC43</name>
    <dbReference type="NCBI Taxonomy" id="1231377"/>
    <lineage>
        <taxon>Bacteria</taxon>
        <taxon>Bacillati</taxon>
        <taxon>Bacillota</taxon>
        <taxon>Bacilli</taxon>
        <taxon>Lactobacillales</taxon>
        <taxon>Streptococcaceae</taxon>
        <taxon>Lactococcus</taxon>
    </lineage>
</organism>
<dbReference type="Pfam" id="PF16993">
    <property type="entry name" value="Asp1"/>
    <property type="match status" value="1"/>
</dbReference>
<dbReference type="RefSeq" id="WP_003135195.1">
    <property type="nucleotide sequence ID" value="NZ_AMQS01000009.1"/>
</dbReference>
<dbReference type="AlphaFoldDB" id="K2PWG6"/>
<evidence type="ECO:0000313" key="2">
    <source>
        <dbReference type="Proteomes" id="UP000006787"/>
    </source>
</evidence>
<dbReference type="InterPro" id="IPR022372">
    <property type="entry name" value="Accessory_SS_Asp1"/>
</dbReference>
<accession>K2PWG6</accession>
<sequence length="527" mass="62142">MIYFIPAWDKEQRNQLNTDDLTGQIKAFMDADDDYRVVIMDYNPELHYFLHQLDLLESNTVYIYDSLQLNQPIDQKALSFSDLSFPKEAYMVYTPFNILVYFEGKQIGKISLGRASQILEVVHYSKQSISEVETYDDRGFISSRKHYENGILLYTELLDISGNWIFREFYESGCCELNKENTKGLIKQTYTNKEELQFELLHHFLSDFKSDDALVMSVTAKNREEIKKNPYLENMTLSVFQNRWSWYQEEKEDFLEIFEKVNAVIVDTEVSFKELKTRVTEKEKNKIFNLTPYDTRFELSISQEMKEEVLYLEGRFLNDEELDQTIEILLDYMTTPLQEENNQRSFKVIIRTESNSEKEKVTEHIEQLLYERYAVEIEFLSQIKPSQKKENTIEEEKLEQQYPKLSLVRQLKEAWDVQYVTNEEALFKIIHQARLIIDLSDAPDLLTQIAGISAAIPQINTKESDYIHDKKNGKIIKNRAELSVALSYYLDTLHHWQKARAFSAQQIKKFSGGQLREKLCHIVGRKS</sequence>
<dbReference type="NCBIfam" id="TIGR03713">
    <property type="entry name" value="acc_sec_asp1"/>
    <property type="match status" value="1"/>
</dbReference>